<dbReference type="PROSITE" id="PS00053">
    <property type="entry name" value="RIBOSOMAL_S8"/>
    <property type="match status" value="1"/>
</dbReference>
<accession>A0A8C6GI69</accession>
<evidence type="ECO:0000313" key="7">
    <source>
        <dbReference type="Ensembl" id="ENSMSIP00000006213.1"/>
    </source>
</evidence>
<organism evidence="7 8">
    <name type="scientific">Mus spicilegus</name>
    <name type="common">Mound-building mouse</name>
    <dbReference type="NCBI Taxonomy" id="10103"/>
    <lineage>
        <taxon>Eukaryota</taxon>
        <taxon>Metazoa</taxon>
        <taxon>Chordata</taxon>
        <taxon>Craniata</taxon>
        <taxon>Vertebrata</taxon>
        <taxon>Euteleostomi</taxon>
        <taxon>Mammalia</taxon>
        <taxon>Eutheria</taxon>
        <taxon>Euarchontoglires</taxon>
        <taxon>Glires</taxon>
        <taxon>Rodentia</taxon>
        <taxon>Myomorpha</taxon>
        <taxon>Muroidea</taxon>
        <taxon>Muridae</taxon>
        <taxon>Murinae</taxon>
        <taxon>Mus</taxon>
        <taxon>Mus</taxon>
    </lineage>
</organism>
<dbReference type="Gene3D" id="3.30.1490.10">
    <property type="match status" value="1"/>
</dbReference>
<dbReference type="Proteomes" id="UP000694415">
    <property type="component" value="Unplaced"/>
</dbReference>
<dbReference type="InterPro" id="IPR035987">
    <property type="entry name" value="Ribosomal_uS8_sf"/>
</dbReference>
<comment type="similarity">
    <text evidence="1 6">Belongs to the universal ribosomal protein uS8 family.</text>
</comment>
<dbReference type="FunFam" id="3.30.1490.10:FF:000002">
    <property type="entry name" value="40S ribosomal protein S15a"/>
    <property type="match status" value="1"/>
</dbReference>
<evidence type="ECO:0000256" key="3">
    <source>
        <dbReference type="ARBA" id="ARBA00023274"/>
    </source>
</evidence>
<name>A0A8C6GI69_MUSSI</name>
<evidence type="ECO:0000256" key="6">
    <source>
        <dbReference type="RuleBase" id="RU003660"/>
    </source>
</evidence>
<sequence>MEQMNVLADALQSIINTEKRSKHQVLIRPSSKVIIRFLTVMVKHGYTSEFEVIDDHRAGKMAVNLTGRFNQCGVISPRFDVQLKDLERWQSKLLPSRQFGFIVLTTSVGIMDHEEAR</sequence>
<dbReference type="NCBIfam" id="NF003115">
    <property type="entry name" value="PRK04034.1"/>
    <property type="match status" value="1"/>
</dbReference>
<dbReference type="SUPFAM" id="SSF56047">
    <property type="entry name" value="Ribosomal protein S8"/>
    <property type="match status" value="1"/>
</dbReference>
<protein>
    <recommendedName>
        <fullName evidence="4">Small ribosomal subunit protein uS8</fullName>
    </recommendedName>
    <alternativeName>
        <fullName evidence="5">40S ribosomal protein S15a</fullName>
    </alternativeName>
</protein>
<dbReference type="GO" id="GO:0006412">
    <property type="term" value="P:translation"/>
    <property type="evidence" value="ECO:0007669"/>
    <property type="project" value="InterPro"/>
</dbReference>
<evidence type="ECO:0000313" key="8">
    <source>
        <dbReference type="Proteomes" id="UP000694415"/>
    </source>
</evidence>
<dbReference type="GO" id="GO:0005840">
    <property type="term" value="C:ribosome"/>
    <property type="evidence" value="ECO:0007669"/>
    <property type="project" value="UniProtKB-KW"/>
</dbReference>
<keyword evidence="8" id="KW-1185">Reference proteome</keyword>
<evidence type="ECO:0000256" key="5">
    <source>
        <dbReference type="ARBA" id="ARBA00035422"/>
    </source>
</evidence>
<evidence type="ECO:0000256" key="1">
    <source>
        <dbReference type="ARBA" id="ARBA00006471"/>
    </source>
</evidence>
<keyword evidence="2 6" id="KW-0689">Ribosomal protein</keyword>
<dbReference type="FunFam" id="3.30.1370.30:FF:000001">
    <property type="entry name" value="40S ribosomal protein S15a"/>
    <property type="match status" value="1"/>
</dbReference>
<proteinExistence type="inferred from homology"/>
<dbReference type="AlphaFoldDB" id="A0A8C6GI69"/>
<dbReference type="InterPro" id="IPR047863">
    <property type="entry name" value="Ribosomal_uS8_CS"/>
</dbReference>
<dbReference type="InterPro" id="IPR000630">
    <property type="entry name" value="Ribosomal_uS8"/>
</dbReference>
<dbReference type="Pfam" id="PF00410">
    <property type="entry name" value="Ribosomal_S8"/>
    <property type="match status" value="1"/>
</dbReference>
<dbReference type="GO" id="GO:1990904">
    <property type="term" value="C:ribonucleoprotein complex"/>
    <property type="evidence" value="ECO:0007669"/>
    <property type="project" value="UniProtKB-KW"/>
</dbReference>
<dbReference type="GO" id="GO:0003735">
    <property type="term" value="F:structural constituent of ribosome"/>
    <property type="evidence" value="ECO:0007669"/>
    <property type="project" value="InterPro"/>
</dbReference>
<reference evidence="7" key="1">
    <citation type="submission" date="2025-08" db="UniProtKB">
        <authorList>
            <consortium name="Ensembl"/>
        </authorList>
    </citation>
    <scope>IDENTIFICATION</scope>
</reference>
<keyword evidence="3 6" id="KW-0687">Ribonucleoprotein</keyword>
<dbReference type="GeneTree" id="ENSGT00950000183198"/>
<reference evidence="7" key="2">
    <citation type="submission" date="2025-09" db="UniProtKB">
        <authorList>
            <consortium name="Ensembl"/>
        </authorList>
    </citation>
    <scope>IDENTIFICATION</scope>
</reference>
<dbReference type="Gene3D" id="3.30.1370.30">
    <property type="match status" value="1"/>
</dbReference>
<evidence type="ECO:0000256" key="4">
    <source>
        <dbReference type="ARBA" id="ARBA00035258"/>
    </source>
</evidence>
<evidence type="ECO:0000256" key="2">
    <source>
        <dbReference type="ARBA" id="ARBA00022980"/>
    </source>
</evidence>
<dbReference type="Ensembl" id="ENSMSIT00000007857.1">
    <property type="protein sequence ID" value="ENSMSIP00000006213.1"/>
    <property type="gene ID" value="ENSMSIG00000005568.1"/>
</dbReference>
<dbReference type="PANTHER" id="PTHR11758">
    <property type="entry name" value="40S RIBOSOMAL PROTEIN S15A"/>
    <property type="match status" value="1"/>
</dbReference>